<feature type="region of interest" description="Disordered" evidence="1">
    <location>
        <begin position="1"/>
        <end position="83"/>
    </location>
</feature>
<feature type="compositionally biased region" description="Low complexity" evidence="1">
    <location>
        <begin position="153"/>
        <end position="163"/>
    </location>
</feature>
<evidence type="ECO:0000313" key="2">
    <source>
        <dbReference type="EMBL" id="JAP79190.1"/>
    </source>
</evidence>
<dbReference type="SUPFAM" id="SSF51445">
    <property type="entry name" value="(Trans)glycosidases"/>
    <property type="match status" value="1"/>
</dbReference>
<dbReference type="InterPro" id="IPR017853">
    <property type="entry name" value="GH"/>
</dbReference>
<feature type="compositionally biased region" description="Polar residues" evidence="1">
    <location>
        <begin position="30"/>
        <end position="50"/>
    </location>
</feature>
<dbReference type="Gene3D" id="3.20.20.80">
    <property type="entry name" value="Glycosidases"/>
    <property type="match status" value="1"/>
</dbReference>
<proteinExistence type="predicted"/>
<sequence>MDARGGYINMRKPELRGHPGKALPAHHGLANNSEPIVPGNHSSHQTTRSADASIGVTSGKPEHHETQAGKTTKPIPREQHSASKVNVESAMSELYSSLNAAIREESKHDVGQSDDEMLDYGVVPRDEVFKNQHSSLMAQNAANVPGFVLDVRSGQSETGTSTQSDRKRGSTTVMADTHTVSANRSAGWNKTSNANPEPFAINITQDEGVHAHTFEASYTKNKHDTPQKGVTVSSRNNDELLSKASDGLTAQRSPVSEITTKYSHAPAVKLPVEDNSSSYDPTSTEPRARDVVSYTEKRKPKPYAETPPNVLDIGADLPEAEPSSGTNQTGMHPMADDHAASRTDGSPNGSIAARYFANGTDVKYDNTRSPQGSGHLTGGIELKTSRPDARRTGVACVYRKDHAGWASGNTTYGLDTLPYQYCASVVYCCLGLREDFAIEGLGNHSDFTKLAKIKSDHPGLQTFVVIGADNSTAASVKRLISGTMHQDIFVLLAVHWIKTRDIDGAYLNWPQMEDSDGDELVSAFRYLVGSFAKSNLKFGIVLPPSTKYFSKKSTLKALTEDLDGSYDAVLLSPPEMDESAYTGKLSSPTQALAGEYGKYPDDLAGTAVCPMIPFWGKTFKMKAVLEDSDLALRPIGRGGARKTSREPGKLAFFEYCHELGNSRFAFPSRENAMIGDEYVMFMTPATLKQYLESSASSHASWRCLGSWGPEWDDFDGHCGLGRYPLLKTLYEFHKKRAVNASAAFGVSNAGQS</sequence>
<name>A0A131YL83_RHIAP</name>
<organism evidence="2">
    <name type="scientific">Rhipicephalus appendiculatus</name>
    <name type="common">Brown ear tick</name>
    <dbReference type="NCBI Taxonomy" id="34631"/>
    <lineage>
        <taxon>Eukaryota</taxon>
        <taxon>Metazoa</taxon>
        <taxon>Ecdysozoa</taxon>
        <taxon>Arthropoda</taxon>
        <taxon>Chelicerata</taxon>
        <taxon>Arachnida</taxon>
        <taxon>Acari</taxon>
        <taxon>Parasitiformes</taxon>
        <taxon>Ixodida</taxon>
        <taxon>Ixodoidea</taxon>
        <taxon>Ixodidae</taxon>
        <taxon>Rhipicephalinae</taxon>
        <taxon>Rhipicephalus</taxon>
        <taxon>Rhipicephalus</taxon>
    </lineage>
</organism>
<protein>
    <submittedName>
        <fullName evidence="2">Chitinase</fullName>
    </submittedName>
</protein>
<evidence type="ECO:0000256" key="1">
    <source>
        <dbReference type="SAM" id="MobiDB-lite"/>
    </source>
</evidence>
<dbReference type="AlphaFoldDB" id="A0A131YL83"/>
<feature type="region of interest" description="Disordered" evidence="1">
    <location>
        <begin position="152"/>
        <end position="172"/>
    </location>
</feature>
<reference evidence="2" key="1">
    <citation type="journal article" date="2016" name="Ticks Tick Borne Dis.">
        <title>De novo assembly and annotation of the salivary gland transcriptome of Rhipicephalus appendiculatus male and female ticks during blood feeding.</title>
        <authorList>
            <person name="de Castro M.H."/>
            <person name="de Klerk D."/>
            <person name="Pienaar R."/>
            <person name="Latif A.A."/>
            <person name="Rees D.J."/>
            <person name="Mans B.J."/>
        </authorList>
    </citation>
    <scope>NUCLEOTIDE SEQUENCE</scope>
    <source>
        <tissue evidence="2">Salivary glands</tissue>
    </source>
</reference>
<feature type="region of interest" description="Disordered" evidence="1">
    <location>
        <begin position="269"/>
        <end position="346"/>
    </location>
</feature>
<accession>A0A131YL83</accession>
<dbReference type="EMBL" id="GEDV01009367">
    <property type="protein sequence ID" value="JAP79190.1"/>
    <property type="molecule type" value="Transcribed_RNA"/>
</dbReference>
<feature type="compositionally biased region" description="Polar residues" evidence="1">
    <location>
        <begin position="274"/>
        <end position="285"/>
    </location>
</feature>